<evidence type="ECO:0000313" key="1">
    <source>
        <dbReference type="EMBL" id="MDD0993716.1"/>
    </source>
</evidence>
<accession>A0ABT5NZU5</accession>
<protein>
    <submittedName>
        <fullName evidence="1">Type III secretion protein</fullName>
    </submittedName>
</protein>
<gene>
    <name evidence="1" type="ORF">M5G11_24615</name>
</gene>
<organism evidence="1 2">
    <name type="scientific">Pseudomonas fontis</name>
    <dbReference type="NCBI Taxonomy" id="2942633"/>
    <lineage>
        <taxon>Bacteria</taxon>
        <taxon>Pseudomonadati</taxon>
        <taxon>Pseudomonadota</taxon>
        <taxon>Gammaproteobacteria</taxon>
        <taxon>Pseudomonadales</taxon>
        <taxon>Pseudomonadaceae</taxon>
        <taxon>Pseudomonas</taxon>
    </lineage>
</organism>
<comment type="caution">
    <text evidence="1">The sequence shown here is derived from an EMBL/GenBank/DDBJ whole genome shotgun (WGS) entry which is preliminary data.</text>
</comment>
<dbReference type="Proteomes" id="UP001148203">
    <property type="component" value="Unassembled WGS sequence"/>
</dbReference>
<dbReference type="InterPro" id="IPR011990">
    <property type="entry name" value="TPR-like_helical_dom_sf"/>
</dbReference>
<dbReference type="Gene3D" id="1.25.40.10">
    <property type="entry name" value="Tetratricopeptide repeat domain"/>
    <property type="match status" value="1"/>
</dbReference>
<name>A0ABT5NZU5_9PSED</name>
<dbReference type="RefSeq" id="WP_273912826.1">
    <property type="nucleotide sequence ID" value="NZ_JAMDGX010000071.1"/>
</dbReference>
<evidence type="ECO:0000313" key="2">
    <source>
        <dbReference type="Proteomes" id="UP001148203"/>
    </source>
</evidence>
<dbReference type="EMBL" id="JAMDGY010000104">
    <property type="protein sequence ID" value="MDD0993716.1"/>
    <property type="molecule type" value="Genomic_DNA"/>
</dbReference>
<proteinExistence type="predicted"/>
<keyword evidence="2" id="KW-1185">Reference proteome</keyword>
<sequence>MLQLNDTQQKMLLLLGWLAFQCGQAERAIDLLELLLEAQPGNLQARRILLLALLQAGHGASAQAHCEHLRERGERTAALWFCESRARQLCGQHEAAREAFEHFLSQQAVDEHAI</sequence>
<dbReference type="SUPFAM" id="SSF48452">
    <property type="entry name" value="TPR-like"/>
    <property type="match status" value="1"/>
</dbReference>
<reference evidence="1 2" key="1">
    <citation type="submission" date="2022-05" db="EMBL/GenBank/DDBJ databases">
        <title>Novel Pseudomonas spp. Isolated from a Rainbow Trout Aquaculture Facility.</title>
        <authorList>
            <person name="Testerman T."/>
            <person name="Graf J."/>
        </authorList>
    </citation>
    <scope>NUCLEOTIDE SEQUENCE [LARGE SCALE GENOMIC DNA]</scope>
    <source>
        <strain evidence="1 2">ID681</strain>
    </source>
</reference>